<dbReference type="GO" id="GO:0004497">
    <property type="term" value="F:monooxygenase activity"/>
    <property type="evidence" value="ECO:0007669"/>
    <property type="project" value="UniProtKB-KW"/>
</dbReference>
<evidence type="ECO:0000256" key="2">
    <source>
        <dbReference type="ARBA" id="ARBA00010617"/>
    </source>
</evidence>
<organism evidence="11 12">
    <name type="scientific">Gordonia otitidis (strain DSM 44809 / CCUG 52243 / JCM 12355 / NBRC 100426 / IFM 10032)</name>
    <dbReference type="NCBI Taxonomy" id="1108044"/>
    <lineage>
        <taxon>Bacteria</taxon>
        <taxon>Bacillati</taxon>
        <taxon>Actinomycetota</taxon>
        <taxon>Actinomycetes</taxon>
        <taxon>Mycobacteriales</taxon>
        <taxon>Gordoniaceae</taxon>
        <taxon>Gordonia</taxon>
    </lineage>
</organism>
<dbReference type="AlphaFoldDB" id="H5TSA4"/>
<proteinExistence type="inferred from homology"/>
<dbReference type="GO" id="GO:0016125">
    <property type="term" value="P:sterol metabolic process"/>
    <property type="evidence" value="ECO:0007669"/>
    <property type="project" value="TreeGrafter"/>
</dbReference>
<dbReference type="Proteomes" id="UP000005038">
    <property type="component" value="Unassembled WGS sequence"/>
</dbReference>
<dbReference type="InterPro" id="IPR017972">
    <property type="entry name" value="Cyt_P450_CS"/>
</dbReference>
<dbReference type="PANTHER" id="PTHR24286">
    <property type="entry name" value="CYTOCHROME P450 26"/>
    <property type="match status" value="1"/>
</dbReference>
<keyword evidence="6 8" id="KW-0408">Iron</keyword>
<keyword evidence="4 8" id="KW-0479">Metal-binding</keyword>
<dbReference type="OrthoDB" id="7376058at2"/>
<evidence type="ECO:0000256" key="7">
    <source>
        <dbReference type="ARBA" id="ARBA00023033"/>
    </source>
</evidence>
<dbReference type="InterPro" id="IPR001128">
    <property type="entry name" value="Cyt_P450"/>
</dbReference>
<evidence type="ECO:0000256" key="9">
    <source>
        <dbReference type="RuleBase" id="RU000461"/>
    </source>
</evidence>
<reference evidence="11" key="1">
    <citation type="submission" date="2012-02" db="EMBL/GenBank/DDBJ databases">
        <title>Whole genome shotgun sequence of Gordonia otitidis NBRC 100426.</title>
        <authorList>
            <person name="Yoshida I."/>
            <person name="Hosoyama A."/>
            <person name="Tsuchikane K."/>
            <person name="Katsumata H."/>
            <person name="Yamazaki S."/>
            <person name="Fujita N."/>
        </authorList>
    </citation>
    <scope>NUCLEOTIDE SEQUENCE [LARGE SCALE GENOMIC DNA]</scope>
    <source>
        <strain evidence="11">NBRC 100426</strain>
    </source>
</reference>
<keyword evidence="5 9" id="KW-0560">Oxidoreductase</keyword>
<protein>
    <submittedName>
        <fullName evidence="11">Cytochrome P450</fullName>
    </submittedName>
</protein>
<comment type="caution">
    <text evidence="11">The sequence shown here is derived from an EMBL/GenBank/DDBJ whole genome shotgun (WGS) entry which is preliminary data.</text>
</comment>
<dbReference type="Gene3D" id="1.10.630.10">
    <property type="entry name" value="Cytochrome P450"/>
    <property type="match status" value="1"/>
</dbReference>
<keyword evidence="7 9" id="KW-0503">Monooxygenase</keyword>
<dbReference type="GO" id="GO:0005506">
    <property type="term" value="F:iron ion binding"/>
    <property type="evidence" value="ECO:0007669"/>
    <property type="project" value="InterPro"/>
</dbReference>
<evidence type="ECO:0000256" key="4">
    <source>
        <dbReference type="ARBA" id="ARBA00022723"/>
    </source>
</evidence>
<gene>
    <name evidence="11" type="ORF">GOOTI_211_00160</name>
</gene>
<evidence type="ECO:0000256" key="10">
    <source>
        <dbReference type="SAM" id="MobiDB-lite"/>
    </source>
</evidence>
<dbReference type="PRINTS" id="PR00465">
    <property type="entry name" value="EP450IV"/>
</dbReference>
<dbReference type="SUPFAM" id="SSF48264">
    <property type="entry name" value="Cytochrome P450"/>
    <property type="match status" value="1"/>
</dbReference>
<evidence type="ECO:0000313" key="11">
    <source>
        <dbReference type="EMBL" id="GAB36362.1"/>
    </source>
</evidence>
<keyword evidence="3 8" id="KW-0349">Heme</keyword>
<dbReference type="GO" id="GO:0016705">
    <property type="term" value="F:oxidoreductase activity, acting on paired donors, with incorporation or reduction of molecular oxygen"/>
    <property type="evidence" value="ECO:0007669"/>
    <property type="project" value="InterPro"/>
</dbReference>
<evidence type="ECO:0000313" key="12">
    <source>
        <dbReference type="Proteomes" id="UP000005038"/>
    </source>
</evidence>
<evidence type="ECO:0000256" key="8">
    <source>
        <dbReference type="PIRSR" id="PIRSR602403-1"/>
    </source>
</evidence>
<evidence type="ECO:0000256" key="3">
    <source>
        <dbReference type="ARBA" id="ARBA00022617"/>
    </source>
</evidence>
<feature type="region of interest" description="Disordered" evidence="10">
    <location>
        <begin position="1"/>
        <end position="20"/>
    </location>
</feature>
<dbReference type="PANTHER" id="PTHR24286:SF24">
    <property type="entry name" value="LANOSTEROL 14-ALPHA DEMETHYLASE"/>
    <property type="match status" value="1"/>
</dbReference>
<evidence type="ECO:0000256" key="1">
    <source>
        <dbReference type="ARBA" id="ARBA00001971"/>
    </source>
</evidence>
<dbReference type="EMBL" id="BAFB01000211">
    <property type="protein sequence ID" value="GAB36362.1"/>
    <property type="molecule type" value="Genomic_DNA"/>
</dbReference>
<comment type="similarity">
    <text evidence="2 9">Belongs to the cytochrome P450 family.</text>
</comment>
<accession>H5TSA4</accession>
<sequence length="456" mass="50293">MRHRTLARPSAESTLRPVRGPRSLPLHNVLRLRSDPASLAHDLRVDYGEVAFVSALGRDVVVVQGPEALGELVRDADRAFRNEPVYGFALGRLFERGILLMDSDEHRTHRRIMQAAFTADRLAEYQKPLHALAADAARRFTTGPAVDIRAELKATALDVALELFVGARLPRAEADEINAAFVDLIEAGSALVRVPIPGTSWARGHRARRVVDEFFAELVPLRRATPGPDLMSALCEARDDDGNRLSDEQIVDHMRFMLFAAHDTATIAMTSMTYRLGRNDAWRSRVTAEAIRLGSTPTAAELRESTVMQAVFKESLRLRPPVPVIPRAAVRDTAIRGHFIPAGAFVIAIAASNHRIPEIWPQPDEFDPRRFVDATGAATVKRSGRHRLAWAPFGGGAHQCIGMNFSFLEAATMVHHMVRHLDWTVESDAYERDDVALTANVGFTASVRPALLDGGI</sequence>
<name>H5TSA4_GORO1</name>
<evidence type="ECO:0000256" key="5">
    <source>
        <dbReference type="ARBA" id="ARBA00023002"/>
    </source>
</evidence>
<dbReference type="InterPro" id="IPR036396">
    <property type="entry name" value="Cyt_P450_sf"/>
</dbReference>
<dbReference type="InterPro" id="IPR002403">
    <property type="entry name" value="Cyt_P450_E_grp-IV"/>
</dbReference>
<evidence type="ECO:0000256" key="6">
    <source>
        <dbReference type="ARBA" id="ARBA00023004"/>
    </source>
</evidence>
<keyword evidence="12" id="KW-1185">Reference proteome</keyword>
<dbReference type="STRING" id="1108044.GOOTI_211_00160"/>
<dbReference type="PROSITE" id="PS00086">
    <property type="entry name" value="CYTOCHROME_P450"/>
    <property type="match status" value="1"/>
</dbReference>
<comment type="cofactor">
    <cofactor evidence="1 8">
        <name>heme</name>
        <dbReference type="ChEBI" id="CHEBI:30413"/>
    </cofactor>
</comment>
<dbReference type="GO" id="GO:0020037">
    <property type="term" value="F:heme binding"/>
    <property type="evidence" value="ECO:0007669"/>
    <property type="project" value="InterPro"/>
</dbReference>
<feature type="binding site" description="axial binding residue" evidence="8">
    <location>
        <position position="400"/>
    </location>
    <ligand>
        <name>heme</name>
        <dbReference type="ChEBI" id="CHEBI:30413"/>
    </ligand>
    <ligandPart>
        <name>Fe</name>
        <dbReference type="ChEBI" id="CHEBI:18248"/>
    </ligandPart>
</feature>
<dbReference type="Pfam" id="PF00067">
    <property type="entry name" value="p450"/>
    <property type="match status" value="1"/>
</dbReference>